<evidence type="ECO:0008006" key="4">
    <source>
        <dbReference type="Google" id="ProtNLM"/>
    </source>
</evidence>
<dbReference type="Proteomes" id="UP001642540">
    <property type="component" value="Unassembled WGS sequence"/>
</dbReference>
<keyword evidence="1" id="KW-0812">Transmembrane</keyword>
<protein>
    <recommendedName>
        <fullName evidence="4">TLC domain-containing protein</fullName>
    </recommendedName>
</protein>
<gene>
    <name evidence="2" type="ORF">ODALV1_LOCUS9944</name>
</gene>
<organism evidence="2 3">
    <name type="scientific">Orchesella dallaii</name>
    <dbReference type="NCBI Taxonomy" id="48710"/>
    <lineage>
        <taxon>Eukaryota</taxon>
        <taxon>Metazoa</taxon>
        <taxon>Ecdysozoa</taxon>
        <taxon>Arthropoda</taxon>
        <taxon>Hexapoda</taxon>
        <taxon>Collembola</taxon>
        <taxon>Entomobryomorpha</taxon>
        <taxon>Entomobryoidea</taxon>
        <taxon>Orchesellidae</taxon>
        <taxon>Orchesellinae</taxon>
        <taxon>Orchesella</taxon>
    </lineage>
</organism>
<evidence type="ECO:0000256" key="1">
    <source>
        <dbReference type="SAM" id="Phobius"/>
    </source>
</evidence>
<keyword evidence="1" id="KW-1133">Transmembrane helix</keyword>
<accession>A0ABP1QJB0</accession>
<keyword evidence="1" id="KW-0472">Membrane</keyword>
<evidence type="ECO:0000313" key="3">
    <source>
        <dbReference type="Proteomes" id="UP001642540"/>
    </source>
</evidence>
<dbReference type="EMBL" id="CAXLJM020000030">
    <property type="protein sequence ID" value="CAL8098460.1"/>
    <property type="molecule type" value="Genomic_DNA"/>
</dbReference>
<comment type="caution">
    <text evidence="2">The sequence shown here is derived from an EMBL/GenBank/DDBJ whole genome shotgun (WGS) entry which is preliminary data.</text>
</comment>
<proteinExistence type="predicted"/>
<feature type="transmembrane region" description="Helical" evidence="1">
    <location>
        <begin position="62"/>
        <end position="86"/>
    </location>
</feature>
<sequence length="114" mass="12889">MQTAYVSILDNSHDFVSKYFHFAAQIGSLFVLLAFLKVVWFRRDDLVGIFAITEIQIKNANIVFHFGRFVGVSALFANTVWMYFAFFQVIGEENLKTTTKSGVNPLANLTDNVA</sequence>
<evidence type="ECO:0000313" key="2">
    <source>
        <dbReference type="EMBL" id="CAL8098460.1"/>
    </source>
</evidence>
<keyword evidence="3" id="KW-1185">Reference proteome</keyword>
<feature type="transmembrane region" description="Helical" evidence="1">
    <location>
        <begin position="20"/>
        <end position="41"/>
    </location>
</feature>
<reference evidence="2 3" key="1">
    <citation type="submission" date="2024-08" db="EMBL/GenBank/DDBJ databases">
        <authorList>
            <person name="Cucini C."/>
            <person name="Frati F."/>
        </authorList>
    </citation>
    <scope>NUCLEOTIDE SEQUENCE [LARGE SCALE GENOMIC DNA]</scope>
</reference>
<name>A0ABP1QJB0_9HEXA</name>